<accession>A0A210QIW6</accession>
<evidence type="ECO:0000313" key="4">
    <source>
        <dbReference type="Proteomes" id="UP000242188"/>
    </source>
</evidence>
<dbReference type="GO" id="GO:0035556">
    <property type="term" value="P:intracellular signal transduction"/>
    <property type="evidence" value="ECO:0007669"/>
    <property type="project" value="InterPro"/>
</dbReference>
<dbReference type="PROSITE" id="PS50225">
    <property type="entry name" value="SOCS"/>
    <property type="match status" value="1"/>
</dbReference>
<proteinExistence type="predicted"/>
<dbReference type="InterPro" id="IPR011009">
    <property type="entry name" value="Kinase-like_dom_sf"/>
</dbReference>
<dbReference type="InterPro" id="IPR000719">
    <property type="entry name" value="Prot_kinase_dom"/>
</dbReference>
<dbReference type="Pfam" id="PF07525">
    <property type="entry name" value="SOCS_box"/>
    <property type="match status" value="1"/>
</dbReference>
<gene>
    <name evidence="3" type="ORF">KP79_PYT10265</name>
</gene>
<organism evidence="3 4">
    <name type="scientific">Mizuhopecten yessoensis</name>
    <name type="common">Japanese scallop</name>
    <name type="synonym">Patinopecten yessoensis</name>
    <dbReference type="NCBI Taxonomy" id="6573"/>
    <lineage>
        <taxon>Eukaryota</taxon>
        <taxon>Metazoa</taxon>
        <taxon>Spiralia</taxon>
        <taxon>Lophotrochozoa</taxon>
        <taxon>Mollusca</taxon>
        <taxon>Bivalvia</taxon>
        <taxon>Autobranchia</taxon>
        <taxon>Pteriomorphia</taxon>
        <taxon>Pectinida</taxon>
        <taxon>Pectinoidea</taxon>
        <taxon>Pectinidae</taxon>
        <taxon>Mizuhopecten</taxon>
    </lineage>
</organism>
<protein>
    <recommendedName>
        <fullName evidence="5">Protein kinase domain-containing protein</fullName>
    </recommendedName>
</protein>
<feature type="domain" description="Protein kinase" evidence="1">
    <location>
        <begin position="26"/>
        <end position="357"/>
    </location>
</feature>
<comment type="caution">
    <text evidence="3">The sequence shown here is derived from an EMBL/GenBank/DDBJ whole genome shotgun (WGS) entry which is preliminary data.</text>
</comment>
<dbReference type="EMBL" id="NEDP02003414">
    <property type="protein sequence ID" value="OWF48715.1"/>
    <property type="molecule type" value="Genomic_DNA"/>
</dbReference>
<evidence type="ECO:0008006" key="5">
    <source>
        <dbReference type="Google" id="ProtNLM"/>
    </source>
</evidence>
<dbReference type="GO" id="GO:0004672">
    <property type="term" value="F:protein kinase activity"/>
    <property type="evidence" value="ECO:0007669"/>
    <property type="project" value="InterPro"/>
</dbReference>
<reference evidence="3 4" key="1">
    <citation type="journal article" date="2017" name="Nat. Ecol. Evol.">
        <title>Scallop genome provides insights into evolution of bilaterian karyotype and development.</title>
        <authorList>
            <person name="Wang S."/>
            <person name="Zhang J."/>
            <person name="Jiao W."/>
            <person name="Li J."/>
            <person name="Xun X."/>
            <person name="Sun Y."/>
            <person name="Guo X."/>
            <person name="Huan P."/>
            <person name="Dong B."/>
            <person name="Zhang L."/>
            <person name="Hu X."/>
            <person name="Sun X."/>
            <person name="Wang J."/>
            <person name="Zhao C."/>
            <person name="Wang Y."/>
            <person name="Wang D."/>
            <person name="Huang X."/>
            <person name="Wang R."/>
            <person name="Lv J."/>
            <person name="Li Y."/>
            <person name="Zhang Z."/>
            <person name="Liu B."/>
            <person name="Lu W."/>
            <person name="Hui Y."/>
            <person name="Liang J."/>
            <person name="Zhou Z."/>
            <person name="Hou R."/>
            <person name="Li X."/>
            <person name="Liu Y."/>
            <person name="Li H."/>
            <person name="Ning X."/>
            <person name="Lin Y."/>
            <person name="Zhao L."/>
            <person name="Xing Q."/>
            <person name="Dou J."/>
            <person name="Li Y."/>
            <person name="Mao J."/>
            <person name="Guo H."/>
            <person name="Dou H."/>
            <person name="Li T."/>
            <person name="Mu C."/>
            <person name="Jiang W."/>
            <person name="Fu Q."/>
            <person name="Fu X."/>
            <person name="Miao Y."/>
            <person name="Liu J."/>
            <person name="Yu Q."/>
            <person name="Li R."/>
            <person name="Liao H."/>
            <person name="Li X."/>
            <person name="Kong Y."/>
            <person name="Jiang Z."/>
            <person name="Chourrout D."/>
            <person name="Li R."/>
            <person name="Bao Z."/>
        </authorList>
    </citation>
    <scope>NUCLEOTIDE SEQUENCE [LARGE SCALE GENOMIC DNA]</scope>
    <source>
        <strain evidence="3 4">PY_sf001</strain>
    </source>
</reference>
<dbReference type="AlphaFoldDB" id="A0A210QIW6"/>
<dbReference type="CDD" id="cd03587">
    <property type="entry name" value="SOCS"/>
    <property type="match status" value="1"/>
</dbReference>
<keyword evidence="4" id="KW-1185">Reference proteome</keyword>
<sequence>MAGSGKHFPLVGKREDRQHLKSLQDLCRTKILGCFTLRRVQQVARLPLPGVIKQYLLTFRIPMDFDLDGIYMDYNFNFPNHVHHQTHQIHPGKCVFDGSKILMRTQHVNDPCKICQSTGHRTMLHENEREKWVWLRHDNLINCHFSMYDPQSQMMSYVFDFPLINLEDFVVRMYVFNKKIPEHLVWEVLLKLTDVLGYLEQNDVYPWELCHPQHVVLGEKGNIKLEHMLLYLPLKSGAHFNTDSPNALSAYTSPEQLRGGQLKGPQTLIWGLGCILRELTAHIPSALLSKLETHYKNFPPITTASNLTGGGSNSHNISKSSSGDRYSIALQNTIADCLLPISRKSPTLKKLRNRAKVSLKKSWKPVSTADGAKSFMDLLRECDEL</sequence>
<dbReference type="Proteomes" id="UP000242188">
    <property type="component" value="Unassembled WGS sequence"/>
</dbReference>
<feature type="domain" description="SOCS box" evidence="2">
    <location>
        <begin position="9"/>
        <end position="62"/>
    </location>
</feature>
<dbReference type="SMART" id="SM00253">
    <property type="entry name" value="SOCS"/>
    <property type="match status" value="1"/>
</dbReference>
<dbReference type="SUPFAM" id="SSF158235">
    <property type="entry name" value="SOCS box-like"/>
    <property type="match status" value="1"/>
</dbReference>
<dbReference type="SMART" id="SM00969">
    <property type="entry name" value="SOCS_box"/>
    <property type="match status" value="1"/>
</dbReference>
<name>A0A210QIW6_MIZYE</name>
<dbReference type="Gene3D" id="1.10.510.10">
    <property type="entry name" value="Transferase(Phosphotransferase) domain 1"/>
    <property type="match status" value="1"/>
</dbReference>
<dbReference type="SUPFAM" id="SSF56112">
    <property type="entry name" value="Protein kinase-like (PK-like)"/>
    <property type="match status" value="1"/>
</dbReference>
<dbReference type="GO" id="GO:0005524">
    <property type="term" value="F:ATP binding"/>
    <property type="evidence" value="ECO:0007669"/>
    <property type="project" value="InterPro"/>
</dbReference>
<evidence type="ECO:0000259" key="2">
    <source>
        <dbReference type="PROSITE" id="PS50225"/>
    </source>
</evidence>
<evidence type="ECO:0000313" key="3">
    <source>
        <dbReference type="EMBL" id="OWF48715.1"/>
    </source>
</evidence>
<dbReference type="InterPro" id="IPR036036">
    <property type="entry name" value="SOCS_box-like_dom_sf"/>
</dbReference>
<dbReference type="Gene3D" id="1.10.750.20">
    <property type="entry name" value="SOCS box"/>
    <property type="match status" value="1"/>
</dbReference>
<dbReference type="PROSITE" id="PS50011">
    <property type="entry name" value="PROTEIN_KINASE_DOM"/>
    <property type="match status" value="1"/>
</dbReference>
<dbReference type="FunFam" id="1.10.750.20:FF:000001">
    <property type="entry name" value="Ankyrin repeat and SOCS box containing 1"/>
    <property type="match status" value="1"/>
</dbReference>
<evidence type="ECO:0000259" key="1">
    <source>
        <dbReference type="PROSITE" id="PS50011"/>
    </source>
</evidence>
<dbReference type="InterPro" id="IPR001496">
    <property type="entry name" value="SOCS_box"/>
</dbReference>